<sequence length="611" mass="66184">MNNGAQGQPAQGQPNGGQQQQQQQQPQKRQMVMYRPEQMRNLPEQFTQAEKEKWEAGLRALWGSIENNGPETQQHQEAKRKLFEFSKTLTQKLQTFRAQAAQAAQAAQQAGGARPASQGQPPGQGGENNGANTNGAQQRPQPKISAKIMEHITNFPYVLPPQLTQGTPEAAKWLQEAKGRYVKGLVAMESATARLAALDSMQQKRNEEGKPFTPEEEKEFKEKKEAAQKTHSEAKNFVDTFRQQQKMAGQKANQQGNGPQQGGNGNQNGGQAPVRPQMNLQQPPNPALQNTQTVNAAIEAARNQQMGGARPPIQQNAQPPQMQNAPSNPNIPQHQGGQVQNIKQEAGVPQINTQMQGRPMQNNSPQSAVPQSAQSVGPQSATAPQVPRPLTHQAALQNAARTYSSTQASGTPNVMGHSHTHPSAPRETPNVMTNKMPIPKHLPERAAALPQPVPMAQPRPTFSGGPSNVGNGVMSQPVLQKTPGYNLEGDGDRVLSKKKLDELVRQVTGGGEGLGGGESLTPEVEESILTVADQFVDQVLQAACKNAKERGSKILEIRDIQLTLERGYNIRIPGYASDEIRTVRKIQPAPAWISKMSAVQAAKVTGGKNMD</sequence>
<dbReference type="EMBL" id="KZ679017">
    <property type="protein sequence ID" value="PSS09280.1"/>
    <property type="molecule type" value="Genomic_DNA"/>
</dbReference>
<dbReference type="Pfam" id="PF03847">
    <property type="entry name" value="TFIID_20kDa"/>
    <property type="match status" value="1"/>
</dbReference>
<dbReference type="PANTHER" id="PTHR12264">
    <property type="entry name" value="TRANSCRIPTION INITIATION FACTOR TFIID SUBUNIT 12"/>
    <property type="match status" value="1"/>
</dbReference>
<dbReference type="GO" id="GO:0003677">
    <property type="term" value="F:DNA binding"/>
    <property type="evidence" value="ECO:0007669"/>
    <property type="project" value="TreeGrafter"/>
</dbReference>
<dbReference type="FunFam" id="1.10.20.10:FF:000037">
    <property type="entry name" value="Transcription initiation factor TFIID subunit 12"/>
    <property type="match status" value="1"/>
</dbReference>
<evidence type="ECO:0000256" key="1">
    <source>
        <dbReference type="ARBA" id="ARBA00004123"/>
    </source>
</evidence>
<dbReference type="InterPro" id="IPR009072">
    <property type="entry name" value="Histone-fold"/>
</dbReference>
<dbReference type="InterPro" id="IPR037794">
    <property type="entry name" value="TAF12"/>
</dbReference>
<organism evidence="8 9">
    <name type="scientific">Amorphotheca resinae ATCC 22711</name>
    <dbReference type="NCBI Taxonomy" id="857342"/>
    <lineage>
        <taxon>Eukaryota</taxon>
        <taxon>Fungi</taxon>
        <taxon>Dikarya</taxon>
        <taxon>Ascomycota</taxon>
        <taxon>Pezizomycotina</taxon>
        <taxon>Leotiomycetes</taxon>
        <taxon>Helotiales</taxon>
        <taxon>Amorphothecaceae</taxon>
        <taxon>Amorphotheca</taxon>
    </lineage>
</organism>
<protein>
    <recommendedName>
        <fullName evidence="7">Transcription initiation factor TFIID subunit 12 domain-containing protein</fullName>
    </recommendedName>
</protein>
<feature type="region of interest" description="Disordered" evidence="6">
    <location>
        <begin position="355"/>
        <end position="431"/>
    </location>
</feature>
<feature type="domain" description="Transcription initiation factor TFIID subunit 12" evidence="7">
    <location>
        <begin position="496"/>
        <end position="570"/>
    </location>
</feature>
<evidence type="ECO:0000259" key="7">
    <source>
        <dbReference type="Pfam" id="PF03847"/>
    </source>
</evidence>
<evidence type="ECO:0000256" key="3">
    <source>
        <dbReference type="ARBA" id="ARBA00023015"/>
    </source>
</evidence>
<gene>
    <name evidence="8" type="ORF">M430DRAFT_128359</name>
</gene>
<feature type="compositionally biased region" description="Polar residues" evidence="6">
    <location>
        <begin position="394"/>
        <end position="412"/>
    </location>
</feature>
<proteinExistence type="inferred from homology"/>
<feature type="compositionally biased region" description="Polar residues" evidence="6">
    <location>
        <begin position="331"/>
        <end position="340"/>
    </location>
</feature>
<dbReference type="STRING" id="857342.A0A2T3ASC9"/>
<evidence type="ECO:0000256" key="6">
    <source>
        <dbReference type="SAM" id="MobiDB-lite"/>
    </source>
</evidence>
<feature type="compositionally biased region" description="Low complexity" evidence="6">
    <location>
        <begin position="248"/>
        <end position="258"/>
    </location>
</feature>
<dbReference type="InParanoid" id="A0A2T3ASC9"/>
<dbReference type="GO" id="GO:0000124">
    <property type="term" value="C:SAGA complex"/>
    <property type="evidence" value="ECO:0007669"/>
    <property type="project" value="InterPro"/>
</dbReference>
<dbReference type="OrthoDB" id="2193432at2759"/>
<evidence type="ECO:0000256" key="2">
    <source>
        <dbReference type="ARBA" id="ARBA00007530"/>
    </source>
</evidence>
<dbReference type="GO" id="GO:0017025">
    <property type="term" value="F:TBP-class protein binding"/>
    <property type="evidence" value="ECO:0007669"/>
    <property type="project" value="TreeGrafter"/>
</dbReference>
<keyword evidence="4" id="KW-0804">Transcription</keyword>
<feature type="region of interest" description="Disordered" evidence="6">
    <location>
        <begin position="1"/>
        <end position="51"/>
    </location>
</feature>
<comment type="similarity">
    <text evidence="2">Belongs to the TAF12 family.</text>
</comment>
<dbReference type="RefSeq" id="XP_024717578.1">
    <property type="nucleotide sequence ID" value="XM_024862061.1"/>
</dbReference>
<name>A0A2T3ASC9_AMORE</name>
<feature type="compositionally biased region" description="Basic and acidic residues" evidence="6">
    <location>
        <begin position="202"/>
        <end position="236"/>
    </location>
</feature>
<dbReference type="SUPFAM" id="SSF47113">
    <property type="entry name" value="Histone-fold"/>
    <property type="match status" value="1"/>
</dbReference>
<keyword evidence="5" id="KW-0539">Nucleus</keyword>
<feature type="compositionally biased region" description="Low complexity" evidence="6">
    <location>
        <begin position="311"/>
        <end position="330"/>
    </location>
</feature>
<feature type="compositionally biased region" description="Low complexity" evidence="6">
    <location>
        <begin position="104"/>
        <end position="121"/>
    </location>
</feature>
<reference evidence="8 9" key="1">
    <citation type="journal article" date="2018" name="New Phytol.">
        <title>Comparative genomics and transcriptomics depict ericoid mycorrhizal fungi as versatile saprotrophs and plant mutualists.</title>
        <authorList>
            <person name="Martino E."/>
            <person name="Morin E."/>
            <person name="Grelet G.A."/>
            <person name="Kuo A."/>
            <person name="Kohler A."/>
            <person name="Daghino S."/>
            <person name="Barry K.W."/>
            <person name="Cichocki N."/>
            <person name="Clum A."/>
            <person name="Dockter R.B."/>
            <person name="Hainaut M."/>
            <person name="Kuo R.C."/>
            <person name="LaButti K."/>
            <person name="Lindahl B.D."/>
            <person name="Lindquist E.A."/>
            <person name="Lipzen A."/>
            <person name="Khouja H.R."/>
            <person name="Magnuson J."/>
            <person name="Murat C."/>
            <person name="Ohm R.A."/>
            <person name="Singer S.W."/>
            <person name="Spatafora J.W."/>
            <person name="Wang M."/>
            <person name="Veneault-Fourrey C."/>
            <person name="Henrissat B."/>
            <person name="Grigoriev I.V."/>
            <person name="Martin F.M."/>
            <person name="Perotto S."/>
        </authorList>
    </citation>
    <scope>NUCLEOTIDE SEQUENCE [LARGE SCALE GENOMIC DNA]</scope>
    <source>
        <strain evidence="8 9">ATCC 22711</strain>
    </source>
</reference>
<evidence type="ECO:0000256" key="5">
    <source>
        <dbReference type="ARBA" id="ARBA00023242"/>
    </source>
</evidence>
<feature type="compositionally biased region" description="Gly residues" evidence="6">
    <location>
        <begin position="259"/>
        <end position="268"/>
    </location>
</feature>
<feature type="region of interest" description="Disordered" evidence="6">
    <location>
        <begin position="201"/>
        <end position="288"/>
    </location>
</feature>
<dbReference type="InterPro" id="IPR003228">
    <property type="entry name" value="TFIID_TAF12_dom"/>
</dbReference>
<dbReference type="Proteomes" id="UP000241818">
    <property type="component" value="Unassembled WGS sequence"/>
</dbReference>
<accession>A0A2T3ASC9</accession>
<keyword evidence="9" id="KW-1185">Reference proteome</keyword>
<feature type="compositionally biased region" description="Low complexity" evidence="6">
    <location>
        <begin position="1"/>
        <end position="27"/>
    </location>
</feature>
<dbReference type="PANTHER" id="PTHR12264:SF21">
    <property type="entry name" value="TRANSCRIPTION INITIATION FACTOR TFIID SUBUNIT 12"/>
    <property type="match status" value="1"/>
</dbReference>
<dbReference type="GeneID" id="36570142"/>
<dbReference type="GO" id="GO:0005669">
    <property type="term" value="C:transcription factor TFIID complex"/>
    <property type="evidence" value="ECO:0007669"/>
    <property type="project" value="InterPro"/>
</dbReference>
<comment type="subcellular location">
    <subcellularLocation>
        <location evidence="1">Nucleus</location>
    </subcellularLocation>
</comment>
<evidence type="ECO:0000313" key="8">
    <source>
        <dbReference type="EMBL" id="PSS09280.1"/>
    </source>
</evidence>
<dbReference type="AlphaFoldDB" id="A0A2T3ASC9"/>
<keyword evidence="3" id="KW-0805">Transcription regulation</keyword>
<feature type="region of interest" description="Disordered" evidence="6">
    <location>
        <begin position="104"/>
        <end position="141"/>
    </location>
</feature>
<evidence type="ECO:0000256" key="4">
    <source>
        <dbReference type="ARBA" id="ARBA00023163"/>
    </source>
</evidence>
<feature type="compositionally biased region" description="Polar residues" evidence="6">
    <location>
        <begin position="278"/>
        <end position="288"/>
    </location>
</feature>
<dbReference type="GO" id="GO:0046982">
    <property type="term" value="F:protein heterodimerization activity"/>
    <property type="evidence" value="ECO:0007669"/>
    <property type="project" value="InterPro"/>
</dbReference>
<dbReference type="CDD" id="cd07981">
    <property type="entry name" value="HFD_TAF12"/>
    <property type="match status" value="1"/>
</dbReference>
<feature type="compositionally biased region" description="Low complexity" evidence="6">
    <location>
        <begin position="364"/>
        <end position="376"/>
    </location>
</feature>
<dbReference type="Gene3D" id="1.10.20.10">
    <property type="entry name" value="Histone, subunit A"/>
    <property type="match status" value="1"/>
</dbReference>
<feature type="region of interest" description="Disordered" evidence="6">
    <location>
        <begin position="304"/>
        <end position="340"/>
    </location>
</feature>
<evidence type="ECO:0000313" key="9">
    <source>
        <dbReference type="Proteomes" id="UP000241818"/>
    </source>
</evidence>
<dbReference type="GO" id="GO:0051123">
    <property type="term" value="P:RNA polymerase II preinitiation complex assembly"/>
    <property type="evidence" value="ECO:0007669"/>
    <property type="project" value="TreeGrafter"/>
</dbReference>
<feature type="compositionally biased region" description="Low complexity" evidence="6">
    <location>
        <begin position="129"/>
        <end position="138"/>
    </location>
</feature>